<comment type="caution">
    <text evidence="1">The sequence shown here is derived from an EMBL/GenBank/DDBJ whole genome shotgun (WGS) entry which is preliminary data.</text>
</comment>
<organism evidence="1 2">
    <name type="scientific">Brachionus plicatilis</name>
    <name type="common">Marine rotifer</name>
    <name type="synonym">Brachionus muelleri</name>
    <dbReference type="NCBI Taxonomy" id="10195"/>
    <lineage>
        <taxon>Eukaryota</taxon>
        <taxon>Metazoa</taxon>
        <taxon>Spiralia</taxon>
        <taxon>Gnathifera</taxon>
        <taxon>Rotifera</taxon>
        <taxon>Eurotatoria</taxon>
        <taxon>Monogononta</taxon>
        <taxon>Pseudotrocha</taxon>
        <taxon>Ploima</taxon>
        <taxon>Brachionidae</taxon>
        <taxon>Brachionus</taxon>
    </lineage>
</organism>
<dbReference type="Proteomes" id="UP000276133">
    <property type="component" value="Unassembled WGS sequence"/>
</dbReference>
<evidence type="ECO:0000313" key="1">
    <source>
        <dbReference type="EMBL" id="RMZ98177.1"/>
    </source>
</evidence>
<name>A0A3M7PHP1_BRAPC</name>
<evidence type="ECO:0000313" key="2">
    <source>
        <dbReference type="Proteomes" id="UP000276133"/>
    </source>
</evidence>
<dbReference type="OrthoDB" id="412600at2759"/>
<dbReference type="UniPathway" id="UPA00143"/>
<dbReference type="EMBL" id="REGN01010935">
    <property type="protein sequence ID" value="RMZ98177.1"/>
    <property type="molecule type" value="Genomic_DNA"/>
</dbReference>
<reference evidence="1 2" key="1">
    <citation type="journal article" date="2018" name="Sci. Rep.">
        <title>Genomic signatures of local adaptation to the degree of environmental predictability in rotifers.</title>
        <authorList>
            <person name="Franch-Gras L."/>
            <person name="Hahn C."/>
            <person name="Garcia-Roger E.M."/>
            <person name="Carmona M.J."/>
            <person name="Serra M."/>
            <person name="Gomez A."/>
        </authorList>
    </citation>
    <scope>NUCLEOTIDE SEQUENCE [LARGE SCALE GENOMIC DNA]</scope>
    <source>
        <strain evidence="1">HYR1</strain>
    </source>
</reference>
<dbReference type="STRING" id="10195.A0A3M7PHP1"/>
<keyword evidence="2" id="KW-1185">Reference proteome</keyword>
<dbReference type="GO" id="GO:0016567">
    <property type="term" value="P:protein ubiquitination"/>
    <property type="evidence" value="ECO:0007669"/>
    <property type="project" value="UniProtKB-UniPathway"/>
</dbReference>
<sequence length="114" mass="13564">MVVKQWYDYERDGLTFLSSLSHQLPIRFEYESAFDQNGLLYWIGSNERTQDWINPCSHSFERRLQKRLLARSSLQKQMVLGAMVQRGVEWKWANLLNESNDQCSESHKYPDDAF</sequence>
<dbReference type="AlphaFoldDB" id="A0A3M7PHP1"/>
<dbReference type="GO" id="GO:0016874">
    <property type="term" value="F:ligase activity"/>
    <property type="evidence" value="ECO:0007669"/>
    <property type="project" value="UniProtKB-KW"/>
</dbReference>
<gene>
    <name evidence="1" type="ORF">BpHYR1_016842</name>
</gene>
<protein>
    <submittedName>
        <fullName evidence="1">E3 ubiquitin-ligase HECTD1</fullName>
    </submittedName>
</protein>
<proteinExistence type="predicted"/>
<keyword evidence="1" id="KW-0436">Ligase</keyword>
<accession>A0A3M7PHP1</accession>